<reference evidence="3" key="1">
    <citation type="submission" date="2022-12" db="EMBL/GenBank/DDBJ databases">
        <title>Draft genome assemblies for two species of Escallonia (Escalloniales).</title>
        <authorList>
            <person name="Chanderbali A."/>
            <person name="Dervinis C."/>
            <person name="Anghel I."/>
            <person name="Soltis D."/>
            <person name="Soltis P."/>
            <person name="Zapata F."/>
        </authorList>
    </citation>
    <scope>NUCLEOTIDE SEQUENCE</scope>
    <source>
        <strain evidence="3">UCBG92.1500</strain>
        <tissue evidence="3">Leaf</tissue>
    </source>
</reference>
<gene>
    <name evidence="3" type="ORF">RJ640_007939</name>
</gene>
<evidence type="ECO:0000256" key="1">
    <source>
        <dbReference type="ARBA" id="ARBA00022574"/>
    </source>
</evidence>
<evidence type="ECO:0008006" key="5">
    <source>
        <dbReference type="Google" id="ProtNLM"/>
    </source>
</evidence>
<name>A0AA88U737_9ASTE</name>
<organism evidence="3 4">
    <name type="scientific">Escallonia rubra</name>
    <dbReference type="NCBI Taxonomy" id="112253"/>
    <lineage>
        <taxon>Eukaryota</taxon>
        <taxon>Viridiplantae</taxon>
        <taxon>Streptophyta</taxon>
        <taxon>Embryophyta</taxon>
        <taxon>Tracheophyta</taxon>
        <taxon>Spermatophyta</taxon>
        <taxon>Magnoliopsida</taxon>
        <taxon>eudicotyledons</taxon>
        <taxon>Gunneridae</taxon>
        <taxon>Pentapetalae</taxon>
        <taxon>asterids</taxon>
        <taxon>campanulids</taxon>
        <taxon>Escalloniales</taxon>
        <taxon>Escalloniaceae</taxon>
        <taxon>Escallonia</taxon>
    </lineage>
</organism>
<evidence type="ECO:0000256" key="2">
    <source>
        <dbReference type="ARBA" id="ARBA00022737"/>
    </source>
</evidence>
<dbReference type="PANTHER" id="PTHR10971">
    <property type="entry name" value="MRNA EXPORT FACTOR AND BUB3"/>
    <property type="match status" value="1"/>
</dbReference>
<proteinExistence type="predicted"/>
<dbReference type="EMBL" id="JAVXUO010002416">
    <property type="protein sequence ID" value="KAK2973438.1"/>
    <property type="molecule type" value="Genomic_DNA"/>
</dbReference>
<evidence type="ECO:0000313" key="3">
    <source>
        <dbReference type="EMBL" id="KAK2973438.1"/>
    </source>
</evidence>
<dbReference type="Proteomes" id="UP001187471">
    <property type="component" value="Unassembled WGS sequence"/>
</dbReference>
<evidence type="ECO:0000313" key="4">
    <source>
        <dbReference type="Proteomes" id="UP001187471"/>
    </source>
</evidence>
<keyword evidence="1" id="KW-0853">WD repeat</keyword>
<dbReference type="SMART" id="SM00320">
    <property type="entry name" value="WD40"/>
    <property type="match status" value="3"/>
</dbReference>
<dbReference type="InterPro" id="IPR036322">
    <property type="entry name" value="WD40_repeat_dom_sf"/>
</dbReference>
<dbReference type="InterPro" id="IPR001680">
    <property type="entry name" value="WD40_rpt"/>
</dbReference>
<sequence>MYRACLEFGNPIQDAVSRVRFAPKSNNLLIASWDSSLRLYDVSSSRLRLEAPTEAALLDCCFQNEAVALSAGHDGSINRFVMSYFKAVYSLNFQDSKSDFELFIQLEIMRIQQAVLSILMKRQTITGGWDKMIFSWDTRSAKAPGCLNSLRAEVESMSISGFSLMVAVGSSVYMYDLRNSSKPVQAKESCMDIRIKCVRPTLNSEGFVVGSVDGRVALKYFYPSKLNTEGYVFRCHPKAKSGRRYLTAVNDIAFNASICGAFVTGDNEGYVTAWDARSKKRLLEFPRYPNSVSSLSFNHEGQLLAVAASYTYHEANERP</sequence>
<protein>
    <recommendedName>
        <fullName evidence="5">Mitotic checkpoint protein BUB3.3</fullName>
    </recommendedName>
</protein>
<keyword evidence="4" id="KW-1185">Reference proteome</keyword>
<dbReference type="Pfam" id="PF00400">
    <property type="entry name" value="WD40"/>
    <property type="match status" value="1"/>
</dbReference>
<dbReference type="Gene3D" id="2.130.10.10">
    <property type="entry name" value="YVTN repeat-like/Quinoprotein amine dehydrogenase"/>
    <property type="match status" value="1"/>
</dbReference>
<keyword evidence="2" id="KW-0677">Repeat</keyword>
<dbReference type="InterPro" id="IPR015943">
    <property type="entry name" value="WD40/YVTN_repeat-like_dom_sf"/>
</dbReference>
<accession>A0AA88U737</accession>
<feature type="non-terminal residue" evidence="3">
    <location>
        <position position="1"/>
    </location>
</feature>
<dbReference type="SUPFAM" id="SSF50978">
    <property type="entry name" value="WD40 repeat-like"/>
    <property type="match status" value="1"/>
</dbReference>
<dbReference type="AlphaFoldDB" id="A0AA88U737"/>
<comment type="caution">
    <text evidence="3">The sequence shown here is derived from an EMBL/GenBank/DDBJ whole genome shotgun (WGS) entry which is preliminary data.</text>
</comment>